<dbReference type="RefSeq" id="WP_236883089.1">
    <property type="nucleotide sequence ID" value="NZ_CP137757.1"/>
</dbReference>
<dbReference type="KEGG" id="cpsk:Q0N40_07540"/>
<dbReference type="AlphaFoldDB" id="A0AAU0PYI4"/>
<feature type="region of interest" description="Disordered" evidence="1">
    <location>
        <begin position="127"/>
        <end position="184"/>
    </location>
</feature>
<dbReference type="EMBL" id="CP137757">
    <property type="protein sequence ID" value="WPF24395.1"/>
    <property type="molecule type" value="Genomic_DNA"/>
</dbReference>
<dbReference type="Proteomes" id="UP001174314">
    <property type="component" value="Chromosome"/>
</dbReference>
<gene>
    <name evidence="2" type="ORF">Q0N40_07540</name>
</gene>
<keyword evidence="3" id="KW-1185">Reference proteome</keyword>
<proteinExistence type="predicted"/>
<accession>A0AAU0PYI4</accession>
<evidence type="ECO:0000313" key="3">
    <source>
        <dbReference type="Proteomes" id="UP001174314"/>
    </source>
</evidence>
<feature type="compositionally biased region" description="Acidic residues" evidence="1">
    <location>
        <begin position="174"/>
        <end position="184"/>
    </location>
</feature>
<reference evidence="2 3" key="1">
    <citation type="submission" date="2023-10" db="EMBL/GenBank/DDBJ databases">
        <title>complete genome sequence of Corynebacterium pseudokroppenstedtii P15-C1.</title>
        <authorList>
            <person name="Bruggemann H."/>
            <person name="Poehlein A."/>
        </authorList>
    </citation>
    <scope>NUCLEOTIDE SEQUENCE [LARGE SCALE GENOMIC DNA]</scope>
    <source>
        <strain evidence="2 3">P15_C1</strain>
    </source>
</reference>
<evidence type="ECO:0000256" key="1">
    <source>
        <dbReference type="SAM" id="MobiDB-lite"/>
    </source>
</evidence>
<protein>
    <submittedName>
        <fullName evidence="2">Helix-turn-helix transcriptional regulator</fullName>
    </submittedName>
</protein>
<sequence>MSETRWWKYLSSLMGNETATEAAKKSGISSSNFTRWKKGARADPDFVVKVARAYNADVLEALVAAEFITAKEAHMDSDHSGSVTQAALDLERKARVFQRIQENTMKQLNETLSPEFFDQLKKLAAQAESSSNTVDSPVDELAQRRHVTPNPYSDTTPDEEDLPYVADSSPDEPMPGDDDYSDGP</sequence>
<evidence type="ECO:0000313" key="2">
    <source>
        <dbReference type="EMBL" id="WPF24395.1"/>
    </source>
</evidence>
<name>A0AAU0PYI4_9CORY</name>
<dbReference type="InterPro" id="IPR001387">
    <property type="entry name" value="Cro/C1-type_HTH"/>
</dbReference>
<organism evidence="2 3">
    <name type="scientific">Corynebacterium pseudokroppenstedtii</name>
    <dbReference type="NCBI Taxonomy" id="2804917"/>
    <lineage>
        <taxon>Bacteria</taxon>
        <taxon>Bacillati</taxon>
        <taxon>Actinomycetota</taxon>
        <taxon>Actinomycetes</taxon>
        <taxon>Mycobacteriales</taxon>
        <taxon>Corynebacteriaceae</taxon>
        <taxon>Corynebacterium</taxon>
    </lineage>
</organism>
<dbReference type="CDD" id="cd00093">
    <property type="entry name" value="HTH_XRE"/>
    <property type="match status" value="1"/>
</dbReference>